<dbReference type="EMBL" id="JARRAG010000001">
    <property type="protein sequence ID" value="MDG3002717.1"/>
    <property type="molecule type" value="Genomic_DNA"/>
</dbReference>
<feature type="region of interest" description="Disordered" evidence="1">
    <location>
        <begin position="1"/>
        <end position="48"/>
    </location>
</feature>
<name>A0ABT6F5B7_9BACT</name>
<dbReference type="RefSeq" id="WP_277859081.1">
    <property type="nucleotide sequence ID" value="NZ_JARRAG010000001.1"/>
</dbReference>
<keyword evidence="3" id="KW-1185">Reference proteome</keyword>
<evidence type="ECO:0000313" key="3">
    <source>
        <dbReference type="Proteomes" id="UP001216907"/>
    </source>
</evidence>
<evidence type="ECO:0000313" key="2">
    <source>
        <dbReference type="EMBL" id="MDG3002717.1"/>
    </source>
</evidence>
<accession>A0ABT6F5B7</accession>
<gene>
    <name evidence="2" type="ORF">PZE19_02860</name>
</gene>
<evidence type="ECO:0000256" key="1">
    <source>
        <dbReference type="SAM" id="MobiDB-lite"/>
    </source>
</evidence>
<comment type="caution">
    <text evidence="2">The sequence shown here is derived from an EMBL/GenBank/DDBJ whole genome shotgun (WGS) entry which is preliminary data.</text>
</comment>
<protein>
    <submittedName>
        <fullName evidence="2">Glycosyl hydrolase family 38</fullName>
    </submittedName>
</protein>
<dbReference type="InterPro" id="IPR011330">
    <property type="entry name" value="Glyco_hydro/deAcase_b/a-brl"/>
</dbReference>
<proteinExistence type="predicted"/>
<sequence length="996" mass="107980">MTTPDAEPNEPSPAPAPEPPAGILDPYTEPPAPTPAPEAADAPPRTGWTLTALIPDAGREPSAGLTDAEAQAVWCAVTALWHPSLLARAAAVPRIESITAPTSPGRDELRLVVHGLLDRLPSGYATQAEDAGAVLLESSPGRDRTVRELQTRLDLAVPESALPDDSARDFLALGLVRWMVRDLASAMGRPDAINEEALARETLAAADAWVGGDSGAVAGRLKAAFEILTQARESVYSVDAYLVDICLLDPALPAGSIAAMLETKLAITFLAPAAAIEAQATLDPEAAAALNQAITDGWADVIGGTYAEAEDPLLPIESTLWQFRRGGEVYRDHLDDRNVETYARRRSGLWPQVPQLGRRHGYRFAVHVALDGGRFPVRREPKRLWESPEGSSLETLFRPPIAADRPSQGLMFPWKLAATMRIDHVATLPLIHWPAPVASWYLDLRRAATHSPVFGRWATLNDYFQLTDRPYETFRPEPDEYASPYLAQAVAARDPAPISRFARHHRLRARIESASWLRALAKAVAASRPDAAAESIAVDQSPIDEAEAALETRRYDEADPALDALETEWSGALARSIAAEARPDARPGYLVFNPLGVARKLAVMLPDASPDLRPEGALIAAQLTDEGVAAVVDLPAFGFAWIPRDTDLERPAAEPGKVSASGNVLKNETVEVEFDPDSGGLRGVLAIGESTARLALQVVMTGVGRPVDGKPAVARMKREKFEVEFAGPALVQAVSTSVLIHPTRGNTLARIVLRCRLWTGRPIVELDLGVRDLDSTWVGHAAGADPWEHHLACRWAWPDATSTIRRLAFLAPETTAAERPETPDAIDVSTRRQRTAMVFGGLPYHKKVGGRMLDTLLVAGSETGRDFRLAIVLDDEHPHQAAQDFLAPAPVVATDTGPPPIGDRGWLMRTDSRSVAVTHVGFLPETFDGRGWGLDVHLVETTGYHARCRLQFFRNPTWARQYDFQGETQGDLSVEGDAVWLDLMAGELYRVVVAFG</sequence>
<dbReference type="GO" id="GO:0016787">
    <property type="term" value="F:hydrolase activity"/>
    <property type="evidence" value="ECO:0007669"/>
    <property type="project" value="UniProtKB-KW"/>
</dbReference>
<keyword evidence="2" id="KW-0378">Hydrolase</keyword>
<feature type="compositionally biased region" description="Pro residues" evidence="1">
    <location>
        <begin position="10"/>
        <end position="20"/>
    </location>
</feature>
<organism evidence="2 3">
    <name type="scientific">Paludisphaera mucosa</name>
    <dbReference type="NCBI Taxonomy" id="3030827"/>
    <lineage>
        <taxon>Bacteria</taxon>
        <taxon>Pseudomonadati</taxon>
        <taxon>Planctomycetota</taxon>
        <taxon>Planctomycetia</taxon>
        <taxon>Isosphaerales</taxon>
        <taxon>Isosphaeraceae</taxon>
        <taxon>Paludisphaera</taxon>
    </lineage>
</organism>
<reference evidence="2 3" key="1">
    <citation type="submission" date="2023-03" db="EMBL/GenBank/DDBJ databases">
        <title>Paludisphaera mucosa sp. nov. a novel planctomycete from northern fen.</title>
        <authorList>
            <person name="Ivanova A."/>
        </authorList>
    </citation>
    <scope>NUCLEOTIDE SEQUENCE [LARGE SCALE GENOMIC DNA]</scope>
    <source>
        <strain evidence="2 3">Pla2</strain>
    </source>
</reference>
<dbReference type="SUPFAM" id="SSF88713">
    <property type="entry name" value="Glycoside hydrolase/deacetylase"/>
    <property type="match status" value="1"/>
</dbReference>
<dbReference type="Proteomes" id="UP001216907">
    <property type="component" value="Unassembled WGS sequence"/>
</dbReference>